<evidence type="ECO:0000256" key="6">
    <source>
        <dbReference type="ARBA" id="ARBA00022727"/>
    </source>
</evidence>
<evidence type="ECO:0000256" key="8">
    <source>
        <dbReference type="ARBA" id="ARBA00022777"/>
    </source>
</evidence>
<dbReference type="PANTHER" id="PTHR10210">
    <property type="entry name" value="RIBOSE-PHOSPHATE DIPHOSPHOKINASE FAMILY MEMBER"/>
    <property type="match status" value="1"/>
</dbReference>
<keyword evidence="10" id="KW-0460">Magnesium</keyword>
<evidence type="ECO:0000256" key="7">
    <source>
        <dbReference type="ARBA" id="ARBA00022741"/>
    </source>
</evidence>
<sequence>MPDIKIFSGSSQKNLSQKITERLGLEGAKVVRKKFSHQETCVEMGESVRGENVYPLKHLPAKPMDQGSILQVPRKADRCTRWRVHLASLCSGYIVTVDLHAAQIQGFLAIPVDSLCAVLTWTCTVDSPDTCGAKRVTSFAHHLNVDFALIHKERKRSNEVGHVGLVGDVKDLVAILVDNVADPCGTICQAANKLLSAGSTSVYTVLTHGIFPGLAIARISSACLEAVAGPNTMPQEDKMNHCSKIQLIAISMILAEAIRRTQKGEYYSCLFSHVPL</sequence>
<evidence type="ECO:0000256" key="10">
    <source>
        <dbReference type="ARBA" id="ARBA00022842"/>
    </source>
</evidence>
<keyword evidence="5" id="KW-0479">Metal-binding</keyword>
<organism evidence="12 13">
    <name type="scientific">Jaculus jaculus</name>
    <name type="common">Lesser Egyptian jerboa</name>
    <dbReference type="NCBI Taxonomy" id="51337"/>
    <lineage>
        <taxon>Eukaryota</taxon>
        <taxon>Metazoa</taxon>
        <taxon>Chordata</taxon>
        <taxon>Craniata</taxon>
        <taxon>Vertebrata</taxon>
        <taxon>Euteleostomi</taxon>
        <taxon>Mammalia</taxon>
        <taxon>Eutheria</taxon>
        <taxon>Euarchontoglires</taxon>
        <taxon>Glires</taxon>
        <taxon>Rodentia</taxon>
        <taxon>Myomorpha</taxon>
        <taxon>Dipodoidea</taxon>
        <taxon>Dipodidae</taxon>
        <taxon>Dipodinae</taxon>
        <taxon>Jaculus</taxon>
    </lineage>
</organism>
<dbReference type="GO" id="GO:0004749">
    <property type="term" value="F:ribose phosphate diphosphokinase activity"/>
    <property type="evidence" value="ECO:0007669"/>
    <property type="project" value="UniProtKB-EC"/>
</dbReference>
<keyword evidence="4" id="KW-0808">Transferase</keyword>
<dbReference type="Ensembl" id="ENSJJAT00000028969.1">
    <property type="protein sequence ID" value="ENSJJAP00000022404.1"/>
    <property type="gene ID" value="ENSJJAG00000022475.1"/>
</dbReference>
<dbReference type="EC" id="2.7.6.1" evidence="3"/>
<keyword evidence="13" id="KW-1185">Reference proteome</keyword>
<dbReference type="FunFam" id="3.40.50.2020:FF:000005">
    <property type="entry name" value="Ribose-phosphate pyrophosphokinase 1"/>
    <property type="match status" value="1"/>
</dbReference>
<keyword evidence="8" id="KW-0418">Kinase</keyword>
<dbReference type="FunFam" id="3.40.50.2020:FF:000014">
    <property type="entry name" value="Ribose-phosphate pyrophosphokinase 1"/>
    <property type="match status" value="1"/>
</dbReference>
<dbReference type="GO" id="GO:0005737">
    <property type="term" value="C:cytoplasm"/>
    <property type="evidence" value="ECO:0007669"/>
    <property type="project" value="UniProtKB-SubCell"/>
</dbReference>
<dbReference type="SMART" id="SM01400">
    <property type="entry name" value="Pribosyltran_N"/>
    <property type="match status" value="1"/>
</dbReference>
<dbReference type="Proteomes" id="UP000694385">
    <property type="component" value="Unassembled WGS sequence"/>
</dbReference>
<dbReference type="GO" id="GO:0016301">
    <property type="term" value="F:kinase activity"/>
    <property type="evidence" value="ECO:0007669"/>
    <property type="project" value="UniProtKB-KW"/>
</dbReference>
<reference evidence="12" key="2">
    <citation type="submission" date="2025-09" db="UniProtKB">
        <authorList>
            <consortium name="Ensembl"/>
        </authorList>
    </citation>
    <scope>IDENTIFICATION</scope>
</reference>
<dbReference type="Pfam" id="PF14572">
    <property type="entry name" value="Pribosyl_synth"/>
    <property type="match status" value="1"/>
</dbReference>
<evidence type="ECO:0000313" key="13">
    <source>
        <dbReference type="Proteomes" id="UP000694385"/>
    </source>
</evidence>
<evidence type="ECO:0000256" key="9">
    <source>
        <dbReference type="ARBA" id="ARBA00022840"/>
    </source>
</evidence>
<dbReference type="AlphaFoldDB" id="A0A8C5LBN2"/>
<accession>A0A8C5LBN2</accession>
<evidence type="ECO:0000256" key="5">
    <source>
        <dbReference type="ARBA" id="ARBA00022723"/>
    </source>
</evidence>
<keyword evidence="6" id="KW-0545">Nucleotide biosynthesis</keyword>
<dbReference type="CDD" id="cd06223">
    <property type="entry name" value="PRTases_typeI"/>
    <property type="match status" value="1"/>
</dbReference>
<evidence type="ECO:0000256" key="2">
    <source>
        <dbReference type="ARBA" id="ARBA00006478"/>
    </source>
</evidence>
<dbReference type="Gene3D" id="3.40.50.2020">
    <property type="match status" value="3"/>
</dbReference>
<dbReference type="GeneTree" id="ENSGT00950000182803"/>
<evidence type="ECO:0000256" key="3">
    <source>
        <dbReference type="ARBA" id="ARBA00013247"/>
    </source>
</evidence>
<keyword evidence="9" id="KW-0067">ATP-binding</keyword>
<dbReference type="SUPFAM" id="SSF53271">
    <property type="entry name" value="PRTase-like"/>
    <property type="match status" value="2"/>
</dbReference>
<reference evidence="12" key="1">
    <citation type="submission" date="2025-08" db="UniProtKB">
        <authorList>
            <consortium name="Ensembl"/>
        </authorList>
    </citation>
    <scope>IDENTIFICATION</scope>
</reference>
<comment type="similarity">
    <text evidence="2">Belongs to the ribose-phosphate pyrophosphokinase family.</text>
</comment>
<proteinExistence type="inferred from homology"/>
<name>A0A8C5LBN2_JACJA</name>
<evidence type="ECO:0000256" key="1">
    <source>
        <dbReference type="ARBA" id="ARBA00004496"/>
    </source>
</evidence>
<evidence type="ECO:0000313" key="12">
    <source>
        <dbReference type="Ensembl" id="ENSJJAP00000022404.1"/>
    </source>
</evidence>
<dbReference type="Pfam" id="PF13793">
    <property type="entry name" value="Pribosyltran_N"/>
    <property type="match status" value="1"/>
</dbReference>
<dbReference type="InterPro" id="IPR000836">
    <property type="entry name" value="PRTase_dom"/>
</dbReference>
<dbReference type="GO" id="GO:0006164">
    <property type="term" value="P:purine nucleotide biosynthetic process"/>
    <property type="evidence" value="ECO:0007669"/>
    <property type="project" value="TreeGrafter"/>
</dbReference>
<dbReference type="GO" id="GO:0005524">
    <property type="term" value="F:ATP binding"/>
    <property type="evidence" value="ECO:0007669"/>
    <property type="project" value="UniProtKB-KW"/>
</dbReference>
<evidence type="ECO:0000256" key="4">
    <source>
        <dbReference type="ARBA" id="ARBA00022679"/>
    </source>
</evidence>
<dbReference type="GO" id="GO:0002189">
    <property type="term" value="C:ribose phosphate diphosphokinase complex"/>
    <property type="evidence" value="ECO:0007669"/>
    <property type="project" value="TreeGrafter"/>
</dbReference>
<dbReference type="GO" id="GO:0006015">
    <property type="term" value="P:5-phosphoribose 1-diphosphate biosynthetic process"/>
    <property type="evidence" value="ECO:0007669"/>
    <property type="project" value="TreeGrafter"/>
</dbReference>
<feature type="domain" description="Ribose-phosphate pyrophosphokinase N-terminal" evidence="11">
    <location>
        <begin position="4"/>
        <end position="61"/>
    </location>
</feature>
<dbReference type="PANTHER" id="PTHR10210:SF57">
    <property type="entry name" value="RIBOSE-PHOSPHATE DIPHOSPHOKINASE"/>
    <property type="match status" value="1"/>
</dbReference>
<dbReference type="NCBIfam" id="TIGR01251">
    <property type="entry name" value="ribP_PPkin"/>
    <property type="match status" value="1"/>
</dbReference>
<dbReference type="InterPro" id="IPR029099">
    <property type="entry name" value="Pribosyltran_N"/>
</dbReference>
<protein>
    <recommendedName>
        <fullName evidence="3">ribose-phosphate diphosphokinase</fullName>
        <ecNumber evidence="3">2.7.6.1</ecNumber>
    </recommendedName>
</protein>
<evidence type="ECO:0000259" key="11">
    <source>
        <dbReference type="Pfam" id="PF13793"/>
    </source>
</evidence>
<dbReference type="InterPro" id="IPR029057">
    <property type="entry name" value="PRTase-like"/>
</dbReference>
<keyword evidence="7" id="KW-0547">Nucleotide-binding</keyword>
<dbReference type="InterPro" id="IPR005946">
    <property type="entry name" value="Rib-P_diPkinase"/>
</dbReference>
<comment type="subcellular location">
    <subcellularLocation>
        <location evidence="1">Cytoplasm</location>
    </subcellularLocation>
</comment>
<dbReference type="GO" id="GO:0000287">
    <property type="term" value="F:magnesium ion binding"/>
    <property type="evidence" value="ECO:0007669"/>
    <property type="project" value="InterPro"/>
</dbReference>